<evidence type="ECO:0000313" key="3">
    <source>
        <dbReference type="EMBL" id="PIO28192.1"/>
    </source>
</evidence>
<accession>A0A2G9RJW6</accession>
<name>A0A2G9RJW6_AQUCT</name>
<proteinExistence type="predicted"/>
<sequence length="178" mass="18754">MLMSAATAPPAVSKFVPTMSAATSAAAIQGIGSTAMAAAVMMWMNVYRTMGDAAKCVRTFLGHPPAAVILVIDWTPMPKDVPGAGGGQRPVENSLPQVTLLRDEFPQIFDDEYDEDEEAEARGEHTLSESFVCFEGSFGPDCISTCDDCQNGGACNTEKNGCACAAGWAGLICNQSKY</sequence>
<reference evidence="4" key="1">
    <citation type="journal article" date="2017" name="Nat. Commun.">
        <title>The North American bullfrog draft genome provides insight into hormonal regulation of long noncoding RNA.</title>
        <authorList>
            <person name="Hammond S.A."/>
            <person name="Warren R.L."/>
            <person name="Vandervalk B.P."/>
            <person name="Kucuk E."/>
            <person name="Khan H."/>
            <person name="Gibb E.A."/>
            <person name="Pandoh P."/>
            <person name="Kirk H."/>
            <person name="Zhao Y."/>
            <person name="Jones M."/>
            <person name="Mungall A.J."/>
            <person name="Coope R."/>
            <person name="Pleasance S."/>
            <person name="Moore R.A."/>
            <person name="Holt R.A."/>
            <person name="Round J.M."/>
            <person name="Ohora S."/>
            <person name="Walle B.V."/>
            <person name="Veldhoen N."/>
            <person name="Helbing C.C."/>
            <person name="Birol I."/>
        </authorList>
    </citation>
    <scope>NUCLEOTIDE SEQUENCE [LARGE SCALE GENOMIC DNA]</scope>
</reference>
<gene>
    <name evidence="3" type="ORF">AB205_0095580</name>
</gene>
<dbReference type="InterPro" id="IPR000742">
    <property type="entry name" value="EGF"/>
</dbReference>
<dbReference type="EMBL" id="KV938464">
    <property type="protein sequence ID" value="PIO28192.1"/>
    <property type="molecule type" value="Genomic_DNA"/>
</dbReference>
<organism evidence="3 4">
    <name type="scientific">Aquarana catesbeiana</name>
    <name type="common">American bullfrog</name>
    <name type="synonym">Rana catesbeiana</name>
    <dbReference type="NCBI Taxonomy" id="8400"/>
    <lineage>
        <taxon>Eukaryota</taxon>
        <taxon>Metazoa</taxon>
        <taxon>Chordata</taxon>
        <taxon>Craniata</taxon>
        <taxon>Vertebrata</taxon>
        <taxon>Euteleostomi</taxon>
        <taxon>Amphibia</taxon>
        <taxon>Batrachia</taxon>
        <taxon>Anura</taxon>
        <taxon>Neobatrachia</taxon>
        <taxon>Ranoidea</taxon>
        <taxon>Ranidae</taxon>
        <taxon>Aquarana</taxon>
    </lineage>
</organism>
<dbReference type="Proteomes" id="UP000228934">
    <property type="component" value="Unassembled WGS sequence"/>
</dbReference>
<feature type="domain" description="EGF-like" evidence="1 2">
    <location>
        <begin position="162"/>
        <end position="173"/>
    </location>
</feature>
<dbReference type="Gene3D" id="2.170.300.10">
    <property type="entry name" value="Tie2 ligand-binding domain superfamily"/>
    <property type="match status" value="1"/>
</dbReference>
<dbReference type="PROSITE" id="PS01186">
    <property type="entry name" value="EGF_2"/>
    <property type="match status" value="1"/>
</dbReference>
<evidence type="ECO:0000259" key="1">
    <source>
        <dbReference type="PROSITE" id="PS00022"/>
    </source>
</evidence>
<evidence type="ECO:0000313" key="4">
    <source>
        <dbReference type="Proteomes" id="UP000228934"/>
    </source>
</evidence>
<keyword evidence="4" id="KW-1185">Reference proteome</keyword>
<dbReference type="AlphaFoldDB" id="A0A2G9RJW6"/>
<dbReference type="PROSITE" id="PS00022">
    <property type="entry name" value="EGF_1"/>
    <property type="match status" value="1"/>
</dbReference>
<evidence type="ECO:0000259" key="2">
    <source>
        <dbReference type="PROSITE" id="PS01186"/>
    </source>
</evidence>
<protein>
    <recommendedName>
        <fullName evidence="1 2">EGF-like domain-containing protein</fullName>
    </recommendedName>
</protein>